<evidence type="ECO:0000313" key="2">
    <source>
        <dbReference type="Proteomes" id="UP000001593"/>
    </source>
</evidence>
<organism evidence="1 2">
    <name type="scientific">Nematostella vectensis</name>
    <name type="common">Starlet sea anemone</name>
    <dbReference type="NCBI Taxonomy" id="45351"/>
    <lineage>
        <taxon>Eukaryota</taxon>
        <taxon>Metazoa</taxon>
        <taxon>Cnidaria</taxon>
        <taxon>Anthozoa</taxon>
        <taxon>Hexacorallia</taxon>
        <taxon>Actiniaria</taxon>
        <taxon>Edwardsiidae</taxon>
        <taxon>Nematostella</taxon>
    </lineage>
</organism>
<evidence type="ECO:0000313" key="1">
    <source>
        <dbReference type="EMBL" id="EDO32883.1"/>
    </source>
</evidence>
<proteinExistence type="predicted"/>
<gene>
    <name evidence="1" type="ORF">NEMVEDRAFT_v1g247378</name>
</gene>
<dbReference type="HOGENOM" id="CLU_822083_0_0_1"/>
<protein>
    <submittedName>
        <fullName evidence="1">Uncharacterized protein</fullName>
    </submittedName>
</protein>
<keyword evidence="2" id="KW-1185">Reference proteome</keyword>
<sequence length="338" mass="38234">MGERRQSLGWNDVSSVMKDTMDTLRDLELRERRDSLFDLSLLQEKSKLFSLQSSFEEIDNRMNQVPKAPRPIIEGLPEKKLKNPFAKEDWDCHKKQVFAPVKRRCSMTPRIGVQKTFESQSLSEYGSKLKVKRSSVTRLPSIYNASERATSPTRGHPEVDRMSFASTRSVPEHKIGAFRMKQNMKNTEVEKISASDSNKASIPRQKQITFGAKPAKDCQLEKFTDFPQIKKRCSVPENTLLSKQVDVSTTWKKTATRFITVALGQHIKMVRIGQKRKSPEFEQSGHKEIVVVSSDMGDVGTETKTGSQEKSVVAGNVFGEYKNGVKRLEKGVNTEVGC</sequence>
<name>A7STV1_NEMVE</name>
<dbReference type="EMBL" id="DS469802">
    <property type="protein sequence ID" value="EDO32883.1"/>
    <property type="molecule type" value="Genomic_DNA"/>
</dbReference>
<accession>A7STV1</accession>
<dbReference type="InParanoid" id="A7STV1"/>
<reference evidence="1 2" key="1">
    <citation type="journal article" date="2007" name="Science">
        <title>Sea anemone genome reveals ancestral eumetazoan gene repertoire and genomic organization.</title>
        <authorList>
            <person name="Putnam N.H."/>
            <person name="Srivastava M."/>
            <person name="Hellsten U."/>
            <person name="Dirks B."/>
            <person name="Chapman J."/>
            <person name="Salamov A."/>
            <person name="Terry A."/>
            <person name="Shapiro H."/>
            <person name="Lindquist E."/>
            <person name="Kapitonov V.V."/>
            <person name="Jurka J."/>
            <person name="Genikhovich G."/>
            <person name="Grigoriev I.V."/>
            <person name="Lucas S.M."/>
            <person name="Steele R.E."/>
            <person name="Finnerty J.R."/>
            <person name="Technau U."/>
            <person name="Martindale M.Q."/>
            <person name="Rokhsar D.S."/>
        </authorList>
    </citation>
    <scope>NUCLEOTIDE SEQUENCE [LARGE SCALE GENOMIC DNA]</scope>
    <source>
        <strain evidence="2">CH2 X CH6</strain>
    </source>
</reference>
<dbReference type="Proteomes" id="UP000001593">
    <property type="component" value="Unassembled WGS sequence"/>
</dbReference>
<dbReference type="AlphaFoldDB" id="A7STV1"/>